<reference evidence="1" key="1">
    <citation type="submission" date="2023-08" db="EMBL/GenBank/DDBJ databases">
        <title>A de novo genome assembly of Solanum verrucosum Schlechtendal, a Mexican diploid species geographically isolated from the other diploid A-genome species in potato relatives.</title>
        <authorList>
            <person name="Hosaka K."/>
        </authorList>
    </citation>
    <scope>NUCLEOTIDE SEQUENCE</scope>
    <source>
        <tissue evidence="1">Young leaves</tissue>
    </source>
</reference>
<gene>
    <name evidence="1" type="ORF">MTR67_002704</name>
</gene>
<accession>A0AAF0PWP5</accession>
<proteinExistence type="predicted"/>
<keyword evidence="2" id="KW-1185">Reference proteome</keyword>
<dbReference type="Proteomes" id="UP001234989">
    <property type="component" value="Chromosome 1"/>
</dbReference>
<dbReference type="InterPro" id="IPR036397">
    <property type="entry name" value="RNaseH_sf"/>
</dbReference>
<evidence type="ECO:0000313" key="2">
    <source>
        <dbReference type="Proteomes" id="UP001234989"/>
    </source>
</evidence>
<dbReference type="InterPro" id="IPR012337">
    <property type="entry name" value="RNaseH-like_sf"/>
</dbReference>
<dbReference type="SUPFAM" id="SSF53098">
    <property type="entry name" value="Ribonuclease H-like"/>
    <property type="match status" value="1"/>
</dbReference>
<dbReference type="PANTHER" id="PTHR45835">
    <property type="entry name" value="YALI0A06105P"/>
    <property type="match status" value="1"/>
</dbReference>
<evidence type="ECO:0000313" key="1">
    <source>
        <dbReference type="EMBL" id="WMV09319.1"/>
    </source>
</evidence>
<name>A0AAF0PWP5_SOLVR</name>
<organism evidence="1 2">
    <name type="scientific">Solanum verrucosum</name>
    <dbReference type="NCBI Taxonomy" id="315347"/>
    <lineage>
        <taxon>Eukaryota</taxon>
        <taxon>Viridiplantae</taxon>
        <taxon>Streptophyta</taxon>
        <taxon>Embryophyta</taxon>
        <taxon>Tracheophyta</taxon>
        <taxon>Spermatophyta</taxon>
        <taxon>Magnoliopsida</taxon>
        <taxon>eudicotyledons</taxon>
        <taxon>Gunneridae</taxon>
        <taxon>Pentapetalae</taxon>
        <taxon>asterids</taxon>
        <taxon>lamiids</taxon>
        <taxon>Solanales</taxon>
        <taxon>Solanaceae</taxon>
        <taxon>Solanoideae</taxon>
        <taxon>Solaneae</taxon>
        <taxon>Solanum</taxon>
    </lineage>
</organism>
<dbReference type="AlphaFoldDB" id="A0AAF0PWP5"/>
<dbReference type="GO" id="GO:0003676">
    <property type="term" value="F:nucleic acid binding"/>
    <property type="evidence" value="ECO:0007669"/>
    <property type="project" value="InterPro"/>
</dbReference>
<dbReference type="Gene3D" id="3.30.420.10">
    <property type="entry name" value="Ribonuclease H-like superfamily/Ribonuclease H"/>
    <property type="match status" value="1"/>
</dbReference>
<dbReference type="PANTHER" id="PTHR45835:SF108">
    <property type="entry name" value="INTEGRASE ZINC-BINDING DOMAIN-CONTAINING PROTEIN"/>
    <property type="match status" value="1"/>
</dbReference>
<sequence length="253" mass="29363">MKRNIAEYVAQCSNCQQVKPEHKRPGGLAQTMDIPIWKWEAINMDFITCLPFSFNRHDSIWVITDRLTKATHFLPVKSSNTTEEYAKLYVREVVRVNLSTAFHPQTDGQDEHTIQTLKDMLRACVLDFKGETQILGPDLVHEAIEKVKLIKERLKMAQSRQKSYAAIRRRDIEFQVDDGVFLKVSPMKGVMRFRRKGKFSPDILGHIKLYVELPSMGFSEHLSYEEVPVAILDRLVRKFRTKDVASVKVLWRS</sequence>
<protein>
    <submittedName>
        <fullName evidence="1">Uncharacterized protein</fullName>
    </submittedName>
</protein>
<dbReference type="EMBL" id="CP133612">
    <property type="protein sequence ID" value="WMV09319.1"/>
    <property type="molecule type" value="Genomic_DNA"/>
</dbReference>